<protein>
    <recommendedName>
        <fullName evidence="7 14">Ribonuclease HIII</fullName>
        <shortName evidence="14">RNase HIII</shortName>
        <ecNumber evidence="6 14">3.1.26.4</ecNumber>
    </recommendedName>
</protein>
<proteinExistence type="inferred from homology"/>
<evidence type="ECO:0000256" key="6">
    <source>
        <dbReference type="ARBA" id="ARBA00012180"/>
    </source>
</evidence>
<dbReference type="InterPro" id="IPR012337">
    <property type="entry name" value="RNaseH-like_sf"/>
</dbReference>
<evidence type="ECO:0000256" key="3">
    <source>
        <dbReference type="ARBA" id="ARBA00004065"/>
    </source>
</evidence>
<feature type="domain" description="RNase H type-2" evidence="17">
    <location>
        <begin position="104"/>
        <end position="320"/>
    </location>
</feature>
<dbReference type="InterPro" id="IPR036397">
    <property type="entry name" value="RNaseH_sf"/>
</dbReference>
<accession>A0ABV0F6V0</accession>
<dbReference type="PANTHER" id="PTHR10954">
    <property type="entry name" value="RIBONUCLEASE H2 SUBUNIT A"/>
    <property type="match status" value="1"/>
</dbReference>
<comment type="similarity">
    <text evidence="5 14">Belongs to the RNase HII family. RnhC subfamily.</text>
</comment>
<evidence type="ECO:0000256" key="12">
    <source>
        <dbReference type="ARBA" id="ARBA00022801"/>
    </source>
</evidence>
<comment type="cofactor">
    <cofactor evidence="14 15">
        <name>Mn(2+)</name>
        <dbReference type="ChEBI" id="CHEBI:29035"/>
    </cofactor>
    <cofactor evidence="14 15">
        <name>Mg(2+)</name>
        <dbReference type="ChEBI" id="CHEBI:18420"/>
    </cofactor>
    <text evidence="14 15">Manganese or magnesium. Binds 1 divalent metal ion per monomer in the absence of substrate. May bind a second metal ion after substrate binding.</text>
</comment>
<comment type="catalytic activity">
    <reaction evidence="1 14 15">
        <text>Endonucleolytic cleavage to 5'-phosphomonoester.</text>
        <dbReference type="EC" id="3.1.26.4"/>
    </reaction>
</comment>
<dbReference type="EC" id="3.1.26.4" evidence="6 14"/>
<dbReference type="PROSITE" id="PS51975">
    <property type="entry name" value="RNASE_H_2"/>
    <property type="match status" value="1"/>
</dbReference>
<reference evidence="19" key="1">
    <citation type="submission" date="2016-06" db="EMBL/GenBank/DDBJ databases">
        <title>Four novel species of enterococci isolated from chicken manure.</title>
        <authorList>
            <person name="Van Tyne D."/>
        </authorList>
    </citation>
    <scope>NUCLEOTIDE SEQUENCE [LARGE SCALE GENOMIC DNA]</scope>
    <source>
        <strain evidence="19">JM9A</strain>
    </source>
</reference>
<reference evidence="18 19" key="2">
    <citation type="submission" date="2024-02" db="EMBL/GenBank/DDBJ databases">
        <title>The Genome Sequence of Enterococcus diestrammenae JM9A.</title>
        <authorList>
            <person name="Earl A."/>
            <person name="Manson A."/>
            <person name="Gilmore M."/>
            <person name="Sanders J."/>
            <person name="Shea T."/>
            <person name="Howe W."/>
            <person name="Livny J."/>
            <person name="Cuomo C."/>
            <person name="Neafsey D."/>
            <person name="Birren B."/>
        </authorList>
    </citation>
    <scope>NUCLEOTIDE SEQUENCE [LARGE SCALE GENOMIC DNA]</scope>
    <source>
        <strain evidence="18 19">JM9A</strain>
    </source>
</reference>
<sequence>MTQVVLTSGTAQVAQMKEHYQSSLVANKNPYAAFTAKVAGVTITVYRSGKVMFQGPGAQAEAGRWQSVPSVAQSKKTAPKKKAVSKGKSNGIDTSKLPAGFSQWSVAGSDEVGNGSYFGPLVVAAVYADKENLAALKQLGVKDSKMLTDTQIRQLAPAIMKLVPYQKLVVTPEKYNQVQPRYNAVHMKVVLHNQALDLLLKKIAPTKPEAILVDQFTSPANYKKYLQAEPHKVTEKLYFVTKGEQYHLAVAAASILCRASFLEELEKASAEVGMTLPSGAGSKSDQIAARILQKGGLPLLTKYAKLHFANTEKAKKIAGV</sequence>
<dbReference type="Proteomes" id="UP001429357">
    <property type="component" value="Unassembled WGS sequence"/>
</dbReference>
<dbReference type="Pfam" id="PF11858">
    <property type="entry name" value="DUF3378"/>
    <property type="match status" value="1"/>
</dbReference>
<feature type="region of interest" description="Disordered" evidence="16">
    <location>
        <begin position="70"/>
        <end position="91"/>
    </location>
</feature>
<comment type="subcellular location">
    <subcellularLocation>
        <location evidence="4 14">Cytoplasm</location>
    </subcellularLocation>
</comment>
<dbReference type="InterPro" id="IPR001352">
    <property type="entry name" value="RNase_HII/HIII"/>
</dbReference>
<comment type="cofactor">
    <cofactor evidence="2">
        <name>Mg(2+)</name>
        <dbReference type="ChEBI" id="CHEBI:18420"/>
    </cofactor>
</comment>
<gene>
    <name evidence="14" type="primary">rnhC</name>
    <name evidence="18" type="ORF">BAU18_002308</name>
</gene>
<dbReference type="Pfam" id="PF01351">
    <property type="entry name" value="RNase_HII"/>
    <property type="match status" value="1"/>
</dbReference>
<keyword evidence="10 14" id="KW-0479">Metal-binding</keyword>
<dbReference type="RefSeq" id="WP_161869497.1">
    <property type="nucleotide sequence ID" value="NZ_MAEI02000001.1"/>
</dbReference>
<dbReference type="PANTHER" id="PTHR10954:SF23">
    <property type="entry name" value="RIBONUCLEASE"/>
    <property type="match status" value="1"/>
</dbReference>
<evidence type="ECO:0000256" key="4">
    <source>
        <dbReference type="ARBA" id="ARBA00004496"/>
    </source>
</evidence>
<keyword evidence="19" id="KW-1185">Reference proteome</keyword>
<keyword evidence="9 14" id="KW-0540">Nuclease</keyword>
<dbReference type="Gene3D" id="3.30.420.10">
    <property type="entry name" value="Ribonuclease H-like superfamily/Ribonuclease H"/>
    <property type="match status" value="1"/>
</dbReference>
<dbReference type="InterPro" id="IPR024568">
    <property type="entry name" value="RNase_HIII_N"/>
</dbReference>
<evidence type="ECO:0000256" key="5">
    <source>
        <dbReference type="ARBA" id="ARBA00008378"/>
    </source>
</evidence>
<evidence type="ECO:0000259" key="17">
    <source>
        <dbReference type="PROSITE" id="PS51975"/>
    </source>
</evidence>
<evidence type="ECO:0000313" key="18">
    <source>
        <dbReference type="EMBL" id="MEO1782693.1"/>
    </source>
</evidence>
<evidence type="ECO:0000256" key="8">
    <source>
        <dbReference type="ARBA" id="ARBA00022490"/>
    </source>
</evidence>
<evidence type="ECO:0000256" key="1">
    <source>
        <dbReference type="ARBA" id="ARBA00000077"/>
    </source>
</evidence>
<evidence type="ECO:0000256" key="9">
    <source>
        <dbReference type="ARBA" id="ARBA00022722"/>
    </source>
</evidence>
<evidence type="ECO:0000313" key="19">
    <source>
        <dbReference type="Proteomes" id="UP001429357"/>
    </source>
</evidence>
<dbReference type="InterPro" id="IPR012295">
    <property type="entry name" value="TBP_dom_sf"/>
</dbReference>
<evidence type="ECO:0000256" key="16">
    <source>
        <dbReference type="SAM" id="MobiDB-lite"/>
    </source>
</evidence>
<evidence type="ECO:0000256" key="2">
    <source>
        <dbReference type="ARBA" id="ARBA00001946"/>
    </source>
</evidence>
<evidence type="ECO:0000256" key="11">
    <source>
        <dbReference type="ARBA" id="ARBA00022759"/>
    </source>
</evidence>
<feature type="binding site" evidence="14 15">
    <location>
        <position position="110"/>
    </location>
    <ligand>
        <name>a divalent metal cation</name>
        <dbReference type="ChEBI" id="CHEBI:60240"/>
    </ligand>
</feature>
<dbReference type="HAMAP" id="MF_00053">
    <property type="entry name" value="RNase_HIII"/>
    <property type="match status" value="1"/>
</dbReference>
<dbReference type="SUPFAM" id="SSF53098">
    <property type="entry name" value="Ribonuclease H-like"/>
    <property type="match status" value="1"/>
</dbReference>
<comment type="function">
    <text evidence="3 14">Endonuclease that specifically degrades the RNA of RNA-DNA hybrids.</text>
</comment>
<comment type="caution">
    <text evidence="18">The sequence shown here is derived from an EMBL/GenBank/DDBJ whole genome shotgun (WGS) entry which is preliminary data.</text>
</comment>
<dbReference type="InterPro" id="IPR024567">
    <property type="entry name" value="RNase_HII/HIII_dom"/>
</dbReference>
<dbReference type="CDD" id="cd14796">
    <property type="entry name" value="RNAse_HIII_N"/>
    <property type="match status" value="1"/>
</dbReference>
<feature type="binding site" evidence="14 15">
    <location>
        <position position="214"/>
    </location>
    <ligand>
        <name>a divalent metal cation</name>
        <dbReference type="ChEBI" id="CHEBI:60240"/>
    </ligand>
</feature>
<keyword evidence="11 14" id="KW-0255">Endonuclease</keyword>
<keyword evidence="13 14" id="KW-0460">Magnesium</keyword>
<keyword evidence="12 14" id="KW-0378">Hydrolase</keyword>
<evidence type="ECO:0000256" key="15">
    <source>
        <dbReference type="PROSITE-ProRule" id="PRU01319"/>
    </source>
</evidence>
<organism evidence="18 19">
    <name type="scientific">Enterococcus diestrammenae</name>
    <dbReference type="NCBI Taxonomy" id="1155073"/>
    <lineage>
        <taxon>Bacteria</taxon>
        <taxon>Bacillati</taxon>
        <taxon>Bacillota</taxon>
        <taxon>Bacilli</taxon>
        <taxon>Lactobacillales</taxon>
        <taxon>Enterococcaceae</taxon>
        <taxon>Enterococcus</taxon>
    </lineage>
</organism>
<evidence type="ECO:0000256" key="10">
    <source>
        <dbReference type="ARBA" id="ARBA00022723"/>
    </source>
</evidence>
<dbReference type="InterPro" id="IPR004641">
    <property type="entry name" value="RNase_HIII"/>
</dbReference>
<dbReference type="EMBL" id="MAEI02000001">
    <property type="protein sequence ID" value="MEO1782693.1"/>
    <property type="molecule type" value="Genomic_DNA"/>
</dbReference>
<dbReference type="PIRSF" id="PIRSF037748">
    <property type="entry name" value="RnhC"/>
    <property type="match status" value="1"/>
</dbReference>
<evidence type="ECO:0000256" key="7">
    <source>
        <dbReference type="ARBA" id="ARBA00021407"/>
    </source>
</evidence>
<keyword evidence="8 14" id="KW-0963">Cytoplasm</keyword>
<evidence type="ECO:0000256" key="13">
    <source>
        <dbReference type="ARBA" id="ARBA00022842"/>
    </source>
</evidence>
<feature type="binding site" evidence="14 15">
    <location>
        <position position="111"/>
    </location>
    <ligand>
        <name>a divalent metal cation</name>
        <dbReference type="ChEBI" id="CHEBI:60240"/>
    </ligand>
</feature>
<name>A0ABV0F6V0_9ENTE</name>
<dbReference type="NCBIfam" id="TIGR00716">
    <property type="entry name" value="rnhC"/>
    <property type="match status" value="1"/>
</dbReference>
<dbReference type="Gene3D" id="3.30.310.10">
    <property type="entry name" value="TATA-Binding Protein"/>
    <property type="match status" value="1"/>
</dbReference>
<evidence type="ECO:0000256" key="14">
    <source>
        <dbReference type="HAMAP-Rule" id="MF_00053"/>
    </source>
</evidence>
<dbReference type="CDD" id="cd06590">
    <property type="entry name" value="RNase_HII_bacteria_HIII_like"/>
    <property type="match status" value="1"/>
</dbReference>